<sequence>LIFLPPYLPDYNPIEYLFSSIKAWLQCHYKEDIDKDAPISFLYRACGSVTANKAYSWFKCAGY</sequence>
<feature type="non-terminal residue" evidence="2">
    <location>
        <position position="63"/>
    </location>
</feature>
<comment type="caution">
    <text evidence="2">The sequence shown here is derived from an EMBL/GenBank/DDBJ whole genome shotgun (WGS) entry which is preliminary data.</text>
</comment>
<dbReference type="Gene3D" id="3.30.420.10">
    <property type="entry name" value="Ribonuclease H-like superfamily/Ribonuclease H"/>
    <property type="match status" value="1"/>
</dbReference>
<dbReference type="InterPro" id="IPR038717">
    <property type="entry name" value="Tc1-like_DDE_dom"/>
</dbReference>
<dbReference type="EMBL" id="MU129374">
    <property type="protein sequence ID" value="KAF9503360.1"/>
    <property type="molecule type" value="Genomic_DNA"/>
</dbReference>
<gene>
    <name evidence="2" type="ORF">BS47DRAFT_1261285</name>
</gene>
<protein>
    <recommendedName>
        <fullName evidence="1">Tc1-like transposase DDE domain-containing protein</fullName>
    </recommendedName>
</protein>
<reference evidence="2" key="1">
    <citation type="journal article" date="2020" name="Nat. Commun.">
        <title>Large-scale genome sequencing of mycorrhizal fungi provides insights into the early evolution of symbiotic traits.</title>
        <authorList>
            <person name="Miyauchi S."/>
            <person name="Kiss E."/>
            <person name="Kuo A."/>
            <person name="Drula E."/>
            <person name="Kohler A."/>
            <person name="Sanchez-Garcia M."/>
            <person name="Morin E."/>
            <person name="Andreopoulos B."/>
            <person name="Barry K.W."/>
            <person name="Bonito G."/>
            <person name="Buee M."/>
            <person name="Carver A."/>
            <person name="Chen C."/>
            <person name="Cichocki N."/>
            <person name="Clum A."/>
            <person name="Culley D."/>
            <person name="Crous P.W."/>
            <person name="Fauchery L."/>
            <person name="Girlanda M."/>
            <person name="Hayes R.D."/>
            <person name="Keri Z."/>
            <person name="LaButti K."/>
            <person name="Lipzen A."/>
            <person name="Lombard V."/>
            <person name="Magnuson J."/>
            <person name="Maillard F."/>
            <person name="Murat C."/>
            <person name="Nolan M."/>
            <person name="Ohm R.A."/>
            <person name="Pangilinan J."/>
            <person name="Pereira M.F."/>
            <person name="Perotto S."/>
            <person name="Peter M."/>
            <person name="Pfister S."/>
            <person name="Riley R."/>
            <person name="Sitrit Y."/>
            <person name="Stielow J.B."/>
            <person name="Szollosi G."/>
            <person name="Zifcakova L."/>
            <person name="Stursova M."/>
            <person name="Spatafora J.W."/>
            <person name="Tedersoo L."/>
            <person name="Vaario L.M."/>
            <person name="Yamada A."/>
            <person name="Yan M."/>
            <person name="Wang P."/>
            <person name="Xu J."/>
            <person name="Bruns T."/>
            <person name="Baldrian P."/>
            <person name="Vilgalys R."/>
            <person name="Dunand C."/>
            <person name="Henrissat B."/>
            <person name="Grigoriev I.V."/>
            <person name="Hibbett D."/>
            <person name="Nagy L.G."/>
            <person name="Martin F.M."/>
        </authorList>
    </citation>
    <scope>NUCLEOTIDE SEQUENCE</scope>
    <source>
        <strain evidence="2">UP504</strain>
    </source>
</reference>
<accession>A0A9P6ACD2</accession>
<keyword evidence="3" id="KW-1185">Reference proteome</keyword>
<dbReference type="AlphaFoldDB" id="A0A9P6ACD2"/>
<feature type="non-terminal residue" evidence="2">
    <location>
        <position position="1"/>
    </location>
</feature>
<name>A0A9P6ACD2_9AGAM</name>
<evidence type="ECO:0000259" key="1">
    <source>
        <dbReference type="Pfam" id="PF13358"/>
    </source>
</evidence>
<dbReference type="InterPro" id="IPR036397">
    <property type="entry name" value="RNaseH_sf"/>
</dbReference>
<dbReference type="Pfam" id="PF13358">
    <property type="entry name" value="DDE_3"/>
    <property type="match status" value="1"/>
</dbReference>
<dbReference type="Proteomes" id="UP000886523">
    <property type="component" value="Unassembled WGS sequence"/>
</dbReference>
<organism evidence="2 3">
    <name type="scientific">Hydnum rufescens UP504</name>
    <dbReference type="NCBI Taxonomy" id="1448309"/>
    <lineage>
        <taxon>Eukaryota</taxon>
        <taxon>Fungi</taxon>
        <taxon>Dikarya</taxon>
        <taxon>Basidiomycota</taxon>
        <taxon>Agaricomycotina</taxon>
        <taxon>Agaricomycetes</taxon>
        <taxon>Cantharellales</taxon>
        <taxon>Hydnaceae</taxon>
        <taxon>Hydnum</taxon>
    </lineage>
</organism>
<feature type="domain" description="Tc1-like transposase DDE" evidence="1">
    <location>
        <begin position="1"/>
        <end position="28"/>
    </location>
</feature>
<proteinExistence type="predicted"/>
<evidence type="ECO:0000313" key="2">
    <source>
        <dbReference type="EMBL" id="KAF9503360.1"/>
    </source>
</evidence>
<evidence type="ECO:0000313" key="3">
    <source>
        <dbReference type="Proteomes" id="UP000886523"/>
    </source>
</evidence>
<dbReference type="OrthoDB" id="2266637at2759"/>
<dbReference type="GO" id="GO:0003676">
    <property type="term" value="F:nucleic acid binding"/>
    <property type="evidence" value="ECO:0007669"/>
    <property type="project" value="InterPro"/>
</dbReference>